<organism evidence="8 9">
    <name type="scientific">Lactobacillus hamsteri DSM 5661 = JCM 6256</name>
    <dbReference type="NCBI Taxonomy" id="1423754"/>
    <lineage>
        <taxon>Bacteria</taxon>
        <taxon>Bacillati</taxon>
        <taxon>Bacillota</taxon>
        <taxon>Bacilli</taxon>
        <taxon>Lactobacillales</taxon>
        <taxon>Lactobacillaceae</taxon>
        <taxon>Lactobacillus</taxon>
    </lineage>
</organism>
<evidence type="ECO:0000313" key="8">
    <source>
        <dbReference type="EMBL" id="KRM38828.1"/>
    </source>
</evidence>
<keyword evidence="7" id="KW-0346">Stress response</keyword>
<sequence>MSKLEKLLIKLDRNPRNFDFKDAETVLKELGYKLDNKGKTSGSRIIFVKENSRIILHKPHPRKELLTYQIKQIRNQIKGMIDNDE</sequence>
<dbReference type="Gene3D" id="3.30.920.30">
    <property type="entry name" value="Hypothetical protein"/>
    <property type="match status" value="1"/>
</dbReference>
<protein>
    <recommendedName>
        <fullName evidence="10">HicA protein</fullName>
    </recommendedName>
</protein>
<accession>A0A0R1YI91</accession>
<dbReference type="Pfam" id="PF07927">
    <property type="entry name" value="HicA_toxin"/>
    <property type="match status" value="1"/>
</dbReference>
<dbReference type="RefSeq" id="WP_025081223.1">
    <property type="nucleotide sequence ID" value="NZ_AZGI01000045.1"/>
</dbReference>
<evidence type="ECO:0008006" key="10">
    <source>
        <dbReference type="Google" id="ProtNLM"/>
    </source>
</evidence>
<dbReference type="InterPro" id="IPR012933">
    <property type="entry name" value="HicA_mRNA_interferase"/>
</dbReference>
<keyword evidence="4" id="KW-0255">Endonuclease</keyword>
<reference evidence="8 9" key="1">
    <citation type="journal article" date="2015" name="Genome Announc.">
        <title>Expanding the biotechnology potential of lactobacilli through comparative genomics of 213 strains and associated genera.</title>
        <authorList>
            <person name="Sun Z."/>
            <person name="Harris H.M."/>
            <person name="McCann A."/>
            <person name="Guo C."/>
            <person name="Argimon S."/>
            <person name="Zhang W."/>
            <person name="Yang X."/>
            <person name="Jeffery I.B."/>
            <person name="Cooney J.C."/>
            <person name="Kagawa T.F."/>
            <person name="Liu W."/>
            <person name="Song Y."/>
            <person name="Salvetti E."/>
            <person name="Wrobel A."/>
            <person name="Rasinkangas P."/>
            <person name="Parkhill J."/>
            <person name="Rea M.C."/>
            <person name="O'Sullivan O."/>
            <person name="Ritari J."/>
            <person name="Douillard F.P."/>
            <person name="Paul Ross R."/>
            <person name="Yang R."/>
            <person name="Briner A.E."/>
            <person name="Felis G.E."/>
            <person name="de Vos W.M."/>
            <person name="Barrangou R."/>
            <person name="Klaenhammer T.R."/>
            <person name="Caufield P.W."/>
            <person name="Cui Y."/>
            <person name="Zhang H."/>
            <person name="O'Toole P.W."/>
        </authorList>
    </citation>
    <scope>NUCLEOTIDE SEQUENCE [LARGE SCALE GENOMIC DNA]</scope>
    <source>
        <strain evidence="8 9">DSM 5661</strain>
    </source>
</reference>
<dbReference type="PATRIC" id="fig|1423754.3.peg.1204"/>
<dbReference type="AlphaFoldDB" id="A0A0R1YI91"/>
<evidence type="ECO:0000256" key="4">
    <source>
        <dbReference type="ARBA" id="ARBA00022759"/>
    </source>
</evidence>
<evidence type="ECO:0000256" key="2">
    <source>
        <dbReference type="ARBA" id="ARBA00022649"/>
    </source>
</evidence>
<keyword evidence="3" id="KW-0540">Nuclease</keyword>
<keyword evidence="5" id="KW-0378">Hydrolase</keyword>
<comment type="caution">
    <text evidence="8">The sequence shown here is derived from an EMBL/GenBank/DDBJ whole genome shotgun (WGS) entry which is preliminary data.</text>
</comment>
<dbReference type="GO" id="GO:0003729">
    <property type="term" value="F:mRNA binding"/>
    <property type="evidence" value="ECO:0007669"/>
    <property type="project" value="InterPro"/>
</dbReference>
<proteinExistence type="inferred from homology"/>
<keyword evidence="6" id="KW-0694">RNA-binding</keyword>
<dbReference type="GO" id="GO:0004519">
    <property type="term" value="F:endonuclease activity"/>
    <property type="evidence" value="ECO:0007669"/>
    <property type="project" value="UniProtKB-KW"/>
</dbReference>
<dbReference type="GO" id="GO:0016787">
    <property type="term" value="F:hydrolase activity"/>
    <property type="evidence" value="ECO:0007669"/>
    <property type="project" value="UniProtKB-KW"/>
</dbReference>
<evidence type="ECO:0000256" key="3">
    <source>
        <dbReference type="ARBA" id="ARBA00022722"/>
    </source>
</evidence>
<name>A0A0R1YI91_9LACO</name>
<dbReference type="SUPFAM" id="SSF54786">
    <property type="entry name" value="YcfA/nrd intein domain"/>
    <property type="match status" value="1"/>
</dbReference>
<gene>
    <name evidence="8" type="ORF">FC39_GL001170</name>
</gene>
<comment type="similarity">
    <text evidence="1">Belongs to the HicA mRNA interferase family.</text>
</comment>
<keyword evidence="9" id="KW-1185">Reference proteome</keyword>
<dbReference type="eggNOG" id="ENOG50333Z2">
    <property type="taxonomic scope" value="Bacteria"/>
</dbReference>
<evidence type="ECO:0000256" key="6">
    <source>
        <dbReference type="ARBA" id="ARBA00022884"/>
    </source>
</evidence>
<dbReference type="Proteomes" id="UP000051223">
    <property type="component" value="Unassembled WGS sequence"/>
</dbReference>
<keyword evidence="2" id="KW-1277">Toxin-antitoxin system</keyword>
<evidence type="ECO:0000256" key="7">
    <source>
        <dbReference type="ARBA" id="ARBA00023016"/>
    </source>
</evidence>
<dbReference type="InterPro" id="IPR038570">
    <property type="entry name" value="HicA_sf"/>
</dbReference>
<evidence type="ECO:0000256" key="1">
    <source>
        <dbReference type="ARBA" id="ARBA00006620"/>
    </source>
</evidence>
<dbReference type="STRING" id="1423754.FC39_GL001170"/>
<evidence type="ECO:0000256" key="5">
    <source>
        <dbReference type="ARBA" id="ARBA00022801"/>
    </source>
</evidence>
<evidence type="ECO:0000313" key="9">
    <source>
        <dbReference type="Proteomes" id="UP000051223"/>
    </source>
</evidence>
<dbReference type="EMBL" id="AZGI01000045">
    <property type="protein sequence ID" value="KRM38828.1"/>
    <property type="molecule type" value="Genomic_DNA"/>
</dbReference>
<dbReference type="OrthoDB" id="1447122at2"/>